<proteinExistence type="predicted"/>
<evidence type="ECO:0000259" key="9">
    <source>
        <dbReference type="Pfam" id="PF00481"/>
    </source>
</evidence>
<evidence type="ECO:0000256" key="3">
    <source>
        <dbReference type="ARBA" id="ARBA00013081"/>
    </source>
</evidence>
<dbReference type="InterPro" id="IPR036457">
    <property type="entry name" value="PPM-type-like_dom_sf"/>
</dbReference>
<evidence type="ECO:0000256" key="7">
    <source>
        <dbReference type="ARBA" id="ARBA00022912"/>
    </source>
</evidence>
<evidence type="ECO:0000256" key="6">
    <source>
        <dbReference type="ARBA" id="ARBA00022842"/>
    </source>
</evidence>
<dbReference type="Pfam" id="PF00481">
    <property type="entry name" value="PP2C"/>
    <property type="match status" value="1"/>
</dbReference>
<keyword evidence="6" id="KW-0460">Magnesium</keyword>
<keyword evidence="5" id="KW-0378">Hydrolase</keyword>
<dbReference type="InterPro" id="IPR015655">
    <property type="entry name" value="PP2C"/>
</dbReference>
<evidence type="ECO:0000256" key="8">
    <source>
        <dbReference type="ARBA" id="ARBA00023211"/>
    </source>
</evidence>
<evidence type="ECO:0000313" key="11">
    <source>
        <dbReference type="Proteomes" id="UP000288805"/>
    </source>
</evidence>
<dbReference type="PANTHER" id="PTHR13832:SF667">
    <property type="entry name" value="PROTEIN PHOSPHATASE 2C 14-RELATED"/>
    <property type="match status" value="1"/>
</dbReference>
<dbReference type="InterPro" id="IPR001932">
    <property type="entry name" value="PPM-type_phosphatase-like_dom"/>
</dbReference>
<dbReference type="GO" id="GO:0046872">
    <property type="term" value="F:metal ion binding"/>
    <property type="evidence" value="ECO:0007669"/>
    <property type="project" value="UniProtKB-KW"/>
</dbReference>
<sequence>MPIDSSVVADMDTPSVSSLTVSSTLKRKRPPASRSLRSCKKFKYPGRLLLETTPFLSAVLGLVFPPSEARKSSWKMPTRSFLAHSGFFGVYDGHGGKMAADFVVENLHTNIFEKLENCAEDTTKEEAVKAGYLKTDEEFLKQVTVGICSKLPTGFKEFYIIPILRSILLLVHKNCG</sequence>
<evidence type="ECO:0000256" key="5">
    <source>
        <dbReference type="ARBA" id="ARBA00022801"/>
    </source>
</evidence>
<dbReference type="InterPro" id="IPR000222">
    <property type="entry name" value="PP2C_BS"/>
</dbReference>
<accession>A0A438E6U1</accession>
<dbReference type="SUPFAM" id="SSF81606">
    <property type="entry name" value="PP2C-like"/>
    <property type="match status" value="1"/>
</dbReference>
<reference evidence="10 11" key="1">
    <citation type="journal article" date="2018" name="PLoS Genet.">
        <title>Population sequencing reveals clonal diversity and ancestral inbreeding in the grapevine cultivar Chardonnay.</title>
        <authorList>
            <person name="Roach M.J."/>
            <person name="Johnson D.L."/>
            <person name="Bohlmann J."/>
            <person name="van Vuuren H.J."/>
            <person name="Jones S.J."/>
            <person name="Pretorius I.S."/>
            <person name="Schmidt S.A."/>
            <person name="Borneman A.R."/>
        </authorList>
    </citation>
    <scope>NUCLEOTIDE SEQUENCE [LARGE SCALE GENOMIC DNA]</scope>
    <source>
        <strain evidence="11">cv. Chardonnay</strain>
        <tissue evidence="10">Leaf</tissue>
    </source>
</reference>
<evidence type="ECO:0000313" key="10">
    <source>
        <dbReference type="EMBL" id="RVW43362.1"/>
    </source>
</evidence>
<protein>
    <recommendedName>
        <fullName evidence="3">protein-serine/threonine phosphatase</fullName>
        <ecNumber evidence="3">3.1.3.16</ecNumber>
    </recommendedName>
</protein>
<comment type="cofactor">
    <cofactor evidence="1">
        <name>Mn(2+)</name>
        <dbReference type="ChEBI" id="CHEBI:29035"/>
    </cofactor>
</comment>
<dbReference type="AlphaFoldDB" id="A0A438E6U1"/>
<dbReference type="PANTHER" id="PTHR13832">
    <property type="entry name" value="PROTEIN PHOSPHATASE 2C"/>
    <property type="match status" value="1"/>
</dbReference>
<dbReference type="EC" id="3.1.3.16" evidence="3"/>
<comment type="caution">
    <text evidence="10">The sequence shown here is derived from an EMBL/GenBank/DDBJ whole genome shotgun (WGS) entry which is preliminary data.</text>
</comment>
<gene>
    <name evidence="10" type="primary">VvCHDh000621_2</name>
    <name evidence="10" type="ORF">CK203_070271</name>
</gene>
<dbReference type="EMBL" id="QGNW01001381">
    <property type="protein sequence ID" value="RVW43362.1"/>
    <property type="molecule type" value="Genomic_DNA"/>
</dbReference>
<evidence type="ECO:0000256" key="1">
    <source>
        <dbReference type="ARBA" id="ARBA00001936"/>
    </source>
</evidence>
<evidence type="ECO:0000256" key="4">
    <source>
        <dbReference type="ARBA" id="ARBA00022723"/>
    </source>
</evidence>
<keyword evidence="8" id="KW-0464">Manganese</keyword>
<organism evidence="10 11">
    <name type="scientific">Vitis vinifera</name>
    <name type="common">Grape</name>
    <dbReference type="NCBI Taxonomy" id="29760"/>
    <lineage>
        <taxon>Eukaryota</taxon>
        <taxon>Viridiplantae</taxon>
        <taxon>Streptophyta</taxon>
        <taxon>Embryophyta</taxon>
        <taxon>Tracheophyta</taxon>
        <taxon>Spermatophyta</taxon>
        <taxon>Magnoliopsida</taxon>
        <taxon>eudicotyledons</taxon>
        <taxon>Gunneridae</taxon>
        <taxon>Pentapetalae</taxon>
        <taxon>rosids</taxon>
        <taxon>Vitales</taxon>
        <taxon>Vitaceae</taxon>
        <taxon>Viteae</taxon>
        <taxon>Vitis</taxon>
    </lineage>
</organism>
<name>A0A438E6U1_VITVI</name>
<keyword evidence="7" id="KW-0904">Protein phosphatase</keyword>
<evidence type="ECO:0000256" key="2">
    <source>
        <dbReference type="ARBA" id="ARBA00001946"/>
    </source>
</evidence>
<comment type="cofactor">
    <cofactor evidence="2">
        <name>Mg(2+)</name>
        <dbReference type="ChEBI" id="CHEBI:18420"/>
    </cofactor>
</comment>
<dbReference type="Proteomes" id="UP000288805">
    <property type="component" value="Unassembled WGS sequence"/>
</dbReference>
<dbReference type="Gene3D" id="3.60.40.10">
    <property type="entry name" value="PPM-type phosphatase domain"/>
    <property type="match status" value="1"/>
</dbReference>
<keyword evidence="4" id="KW-0479">Metal-binding</keyword>
<dbReference type="GO" id="GO:0004722">
    <property type="term" value="F:protein serine/threonine phosphatase activity"/>
    <property type="evidence" value="ECO:0007669"/>
    <property type="project" value="UniProtKB-EC"/>
</dbReference>
<feature type="domain" description="PPM-type phosphatase" evidence="9">
    <location>
        <begin position="74"/>
        <end position="141"/>
    </location>
</feature>
<dbReference type="PROSITE" id="PS01032">
    <property type="entry name" value="PPM_1"/>
    <property type="match status" value="1"/>
</dbReference>